<dbReference type="InterPro" id="IPR025367">
    <property type="entry name" value="DUF4271"/>
</dbReference>
<comment type="caution">
    <text evidence="2">The sequence shown here is derived from an EMBL/GenBank/DDBJ whole genome shotgun (WGS) entry which is preliminary data.</text>
</comment>
<gene>
    <name evidence="2" type="ORF">Q766_17995</name>
</gene>
<feature type="transmembrane region" description="Helical" evidence="1">
    <location>
        <begin position="164"/>
        <end position="184"/>
    </location>
</feature>
<keyword evidence="1" id="KW-0812">Transmembrane</keyword>
<feature type="transmembrane region" description="Helical" evidence="1">
    <location>
        <begin position="140"/>
        <end position="158"/>
    </location>
</feature>
<name>A0A0A2MFJ7_9FLAO</name>
<keyword evidence="3" id="KW-1185">Reference proteome</keyword>
<feature type="transmembrane region" description="Helical" evidence="1">
    <location>
        <begin position="96"/>
        <end position="116"/>
    </location>
</feature>
<keyword evidence="1" id="KW-1133">Transmembrane helix</keyword>
<reference evidence="2 3" key="1">
    <citation type="submission" date="2013-09" db="EMBL/GenBank/DDBJ databases">
        <authorList>
            <person name="Zeng Z."/>
            <person name="Chen C."/>
        </authorList>
    </citation>
    <scope>NUCLEOTIDE SEQUENCE [LARGE SCALE GENOMIC DNA]</scope>
    <source>
        <strain evidence="2 3">WB 4.1-42</strain>
    </source>
</reference>
<protein>
    <recommendedName>
        <fullName evidence="4">DUF4271 domain-containing protein</fullName>
    </recommendedName>
</protein>
<evidence type="ECO:0008006" key="4">
    <source>
        <dbReference type="Google" id="ProtNLM"/>
    </source>
</evidence>
<dbReference type="eggNOG" id="ENOG5032WIV">
    <property type="taxonomic scope" value="Bacteria"/>
</dbReference>
<dbReference type="Pfam" id="PF14093">
    <property type="entry name" value="DUF4271"/>
    <property type="match status" value="1"/>
</dbReference>
<feature type="transmembrane region" description="Helical" evidence="1">
    <location>
        <begin position="16"/>
        <end position="40"/>
    </location>
</feature>
<dbReference type="Proteomes" id="UP000030111">
    <property type="component" value="Unassembled WGS sequence"/>
</dbReference>
<feature type="transmembrane region" description="Helical" evidence="1">
    <location>
        <begin position="61"/>
        <end position="90"/>
    </location>
</feature>
<dbReference type="AlphaFoldDB" id="A0A0A2MFJ7"/>
<dbReference type="STRING" id="1121898.GCA_000422725_03897"/>
<evidence type="ECO:0000313" key="3">
    <source>
        <dbReference type="Proteomes" id="UP000030111"/>
    </source>
</evidence>
<sequence length="221" mass="25872">MEDLVFNERIVGSKDWATFLFIFCFALVAINKSVFEARFAEFIKLAYSNKYTKIYKDSSNLLSWFTISFFLIQVISFSFLLQFVLSYFGLTDKTSWIAFIQIFTSIAFFILAKFLIEKIIATSFSIEEFNEQFNLQKVNYRTYIGLLLLPINAILFYNDSLHGIVLKCILVAIVATSAVSYLVSLRNYQKLILGKLFYFILYLCALEIAPYYFMYYWFTNG</sequence>
<evidence type="ECO:0000313" key="2">
    <source>
        <dbReference type="EMBL" id="KGO91472.1"/>
    </source>
</evidence>
<evidence type="ECO:0000256" key="1">
    <source>
        <dbReference type="SAM" id="Phobius"/>
    </source>
</evidence>
<dbReference type="RefSeq" id="WP_026989978.1">
    <property type="nucleotide sequence ID" value="NZ_AUGP01000004.1"/>
</dbReference>
<dbReference type="EMBL" id="JRLY01000019">
    <property type="protein sequence ID" value="KGO91472.1"/>
    <property type="molecule type" value="Genomic_DNA"/>
</dbReference>
<keyword evidence="1" id="KW-0472">Membrane</keyword>
<dbReference type="OrthoDB" id="1438590at2"/>
<feature type="transmembrane region" description="Helical" evidence="1">
    <location>
        <begin position="196"/>
        <end position="218"/>
    </location>
</feature>
<proteinExistence type="predicted"/>
<accession>A0A0A2MFJ7</accession>
<organism evidence="2 3">
    <name type="scientific">Flavobacterium subsaxonicum WB 4.1-42 = DSM 21790</name>
    <dbReference type="NCBI Taxonomy" id="1121898"/>
    <lineage>
        <taxon>Bacteria</taxon>
        <taxon>Pseudomonadati</taxon>
        <taxon>Bacteroidota</taxon>
        <taxon>Flavobacteriia</taxon>
        <taxon>Flavobacteriales</taxon>
        <taxon>Flavobacteriaceae</taxon>
        <taxon>Flavobacterium</taxon>
    </lineage>
</organism>